<evidence type="ECO:0000256" key="2">
    <source>
        <dbReference type="ARBA" id="ARBA00010323"/>
    </source>
</evidence>
<evidence type="ECO:0000256" key="3">
    <source>
        <dbReference type="ARBA" id="ARBA00022475"/>
    </source>
</evidence>
<dbReference type="InterPro" id="IPR024194">
    <property type="entry name" value="Ac/AlaTfrase_AlgI/DltB"/>
</dbReference>
<keyword evidence="3 9" id="KW-1003">Cell membrane</keyword>
<dbReference type="PIRSF" id="PIRSF500216">
    <property type="entry name" value="DltB"/>
    <property type="match status" value="1"/>
</dbReference>
<evidence type="ECO:0000256" key="7">
    <source>
        <dbReference type="ARBA" id="ARBA00023136"/>
    </source>
</evidence>
<keyword evidence="4 9" id="KW-0808">Transferase</keyword>
<evidence type="ECO:0000256" key="9">
    <source>
        <dbReference type="PIRNR" id="PIRNR016636"/>
    </source>
</evidence>
<keyword evidence="7 9" id="KW-0472">Membrane</keyword>
<feature type="transmembrane region" description="Helical" evidence="10">
    <location>
        <begin position="80"/>
        <end position="97"/>
    </location>
</feature>
<sequence length="383" mass="44517">MVPYTSFAYLGLSFLLLLPSIVAGLLGKRVRWYDFALTVAFVGIMFAGNREQLLFLIGYTVWQWLLIKGALAAAKKPGKTYLHYLLVGLSVAPLAAAKMMAVSNPLQTFAFLGISYLTFKCVQMIFEIRDGQIQEVSVWSFLSFLWFFPTLTSGPIDRYRRYRKDLQERLSPASYRLLLYEGIHHIFRGLLYKFLIGYLIKTYLLSLPLLKAATFYGICSYMYAYSFYLFFDFAGYSAFAVGFSCLLGIRTPDNFRYPFLSRNMKDFWNRWHITLSHWFRDFVYMRITMLLARRKLIKNRYAVSSAGYGALFILMGFWHGLELHYIVYGLYHAVLMIGYDGFERLNKRYKFWPGDRAAARAVSTLLTFHVACFGFLIFSGRLF</sequence>
<proteinExistence type="inferred from homology"/>
<gene>
    <name evidence="11" type="ORF">SD70_07845</name>
</gene>
<feature type="transmembrane region" description="Helical" evidence="10">
    <location>
        <begin position="53"/>
        <end position="74"/>
    </location>
</feature>
<dbReference type="InterPro" id="IPR004299">
    <property type="entry name" value="MBOAT_fam"/>
</dbReference>
<accession>A0ABR5AK65</accession>
<comment type="caution">
    <text evidence="11">The sequence shown here is derived from an EMBL/GenBank/DDBJ whole genome shotgun (WGS) entry which is preliminary data.</text>
</comment>
<feature type="transmembrane region" description="Helical" evidence="10">
    <location>
        <begin position="357"/>
        <end position="378"/>
    </location>
</feature>
<evidence type="ECO:0000256" key="10">
    <source>
        <dbReference type="SAM" id="Phobius"/>
    </source>
</evidence>
<dbReference type="NCBIfam" id="TIGR04091">
    <property type="entry name" value="LTA_dltB"/>
    <property type="match status" value="1"/>
</dbReference>
<dbReference type="EMBL" id="JXAK01000010">
    <property type="protein sequence ID" value="KIL41345.1"/>
    <property type="molecule type" value="Genomic_DNA"/>
</dbReference>
<dbReference type="Proteomes" id="UP000031967">
    <property type="component" value="Unassembled WGS sequence"/>
</dbReference>
<keyword evidence="8 9" id="KW-0012">Acyltransferase</keyword>
<dbReference type="EC" id="2.3.1.-" evidence="9"/>
<feature type="transmembrane region" description="Helical" evidence="10">
    <location>
        <begin position="225"/>
        <end position="249"/>
    </location>
</feature>
<evidence type="ECO:0000256" key="1">
    <source>
        <dbReference type="ARBA" id="ARBA00004651"/>
    </source>
</evidence>
<comment type="similarity">
    <text evidence="2 9">Belongs to the membrane-bound acyltransferase family.</text>
</comment>
<reference evidence="11 12" key="1">
    <citation type="submission" date="2014-12" db="EMBL/GenBank/DDBJ databases">
        <title>Draft genome sequence of Paenibacillus kamchatkensis strain B-2647.</title>
        <authorList>
            <person name="Karlyshev A.V."/>
            <person name="Kudryashova E.B."/>
        </authorList>
    </citation>
    <scope>NUCLEOTIDE SEQUENCE [LARGE SCALE GENOMIC DNA]</scope>
    <source>
        <strain evidence="11 12">VKM B-2647</strain>
    </source>
</reference>
<dbReference type="Pfam" id="PF03062">
    <property type="entry name" value="MBOAT"/>
    <property type="match status" value="1"/>
</dbReference>
<evidence type="ECO:0000313" key="12">
    <source>
        <dbReference type="Proteomes" id="UP000031967"/>
    </source>
</evidence>
<comment type="subcellular location">
    <subcellularLocation>
        <location evidence="1">Cell membrane</location>
        <topology evidence="1">Multi-pass membrane protein</topology>
    </subcellularLocation>
</comment>
<evidence type="ECO:0000313" key="11">
    <source>
        <dbReference type="EMBL" id="KIL41345.1"/>
    </source>
</evidence>
<keyword evidence="12" id="KW-1185">Reference proteome</keyword>
<evidence type="ECO:0000256" key="6">
    <source>
        <dbReference type="ARBA" id="ARBA00022989"/>
    </source>
</evidence>
<dbReference type="PIRSF" id="PIRSF016636">
    <property type="entry name" value="AlgI_DltB"/>
    <property type="match status" value="1"/>
</dbReference>
<name>A0ABR5AK65_9BACL</name>
<keyword evidence="6 10" id="KW-1133">Transmembrane helix</keyword>
<evidence type="ECO:0000256" key="8">
    <source>
        <dbReference type="ARBA" id="ARBA00023315"/>
    </source>
</evidence>
<dbReference type="InterPro" id="IPR051085">
    <property type="entry name" value="MB_O-acyltransferase"/>
</dbReference>
<feature type="transmembrane region" description="Helical" evidence="10">
    <location>
        <begin position="32"/>
        <end position="48"/>
    </location>
</feature>
<dbReference type="InterPro" id="IPR024024">
    <property type="entry name" value="DltB"/>
</dbReference>
<feature type="transmembrane region" description="Helical" evidence="10">
    <location>
        <begin position="7"/>
        <end position="26"/>
    </location>
</feature>
<comment type="function">
    <text evidence="9">O-acyltransferase that catalyzes D-alanylation of both teichoic acid and lipoteichoic acid (LTA). D-alanylation of LTA plays an important role in modulating the properties of the cell wall in Gram-positive bacteria, influencing the net charge of the cell wall. Catalyzes D-alanylation from DltC carrier protein.</text>
</comment>
<feature type="transmembrane region" description="Helical" evidence="10">
    <location>
        <begin position="138"/>
        <end position="156"/>
    </location>
</feature>
<dbReference type="RefSeq" id="WP_041047051.1">
    <property type="nucleotide sequence ID" value="NZ_JXAK01000010.1"/>
</dbReference>
<dbReference type="PANTHER" id="PTHR13285">
    <property type="entry name" value="ACYLTRANSFERASE"/>
    <property type="match status" value="1"/>
</dbReference>
<organism evidence="11 12">
    <name type="scientific">Gordoniibacillus kamchatkensis</name>
    <dbReference type="NCBI Taxonomy" id="1590651"/>
    <lineage>
        <taxon>Bacteria</taxon>
        <taxon>Bacillati</taxon>
        <taxon>Bacillota</taxon>
        <taxon>Bacilli</taxon>
        <taxon>Bacillales</taxon>
        <taxon>Paenibacillaceae</taxon>
        <taxon>Gordoniibacillus</taxon>
    </lineage>
</organism>
<evidence type="ECO:0000256" key="5">
    <source>
        <dbReference type="ARBA" id="ARBA00022692"/>
    </source>
</evidence>
<feature type="transmembrane region" description="Helical" evidence="10">
    <location>
        <begin position="301"/>
        <end position="319"/>
    </location>
</feature>
<keyword evidence="5 10" id="KW-0812">Transmembrane</keyword>
<comment type="pathway">
    <text evidence="9">Cell wall biogenesis; lipoteichoic acid biosynthesis.</text>
</comment>
<dbReference type="PANTHER" id="PTHR13285:SF23">
    <property type="entry name" value="TEICHOIC ACID D-ALANYLTRANSFERASE"/>
    <property type="match status" value="1"/>
</dbReference>
<protein>
    <recommendedName>
        <fullName evidence="9">Teichoic acid D-alanyltransferase</fullName>
        <ecNumber evidence="9">2.3.1.-</ecNumber>
    </recommendedName>
</protein>
<evidence type="ECO:0000256" key="4">
    <source>
        <dbReference type="ARBA" id="ARBA00022679"/>
    </source>
</evidence>